<comment type="caution">
    <text evidence="1">The sequence shown here is derived from an EMBL/GenBank/DDBJ whole genome shotgun (WGS) entry which is preliminary data.</text>
</comment>
<dbReference type="EMBL" id="JBBHJY010000009">
    <property type="protein sequence ID" value="MEJ6011528.1"/>
    <property type="molecule type" value="Genomic_DNA"/>
</dbReference>
<dbReference type="Proteomes" id="UP001379235">
    <property type="component" value="Unassembled WGS sequence"/>
</dbReference>
<accession>A0ABU8SE41</accession>
<evidence type="ECO:0000313" key="2">
    <source>
        <dbReference type="Proteomes" id="UP001379235"/>
    </source>
</evidence>
<name>A0ABU8SE41_9SPHN</name>
<dbReference type="SUPFAM" id="SSF52540">
    <property type="entry name" value="P-loop containing nucleoside triphosphate hydrolases"/>
    <property type="match status" value="1"/>
</dbReference>
<gene>
    <name evidence="1" type="ORF">WG900_16565</name>
</gene>
<protein>
    <recommendedName>
        <fullName evidence="3">AAA domain-containing protein</fullName>
    </recommendedName>
</protein>
<evidence type="ECO:0000313" key="1">
    <source>
        <dbReference type="EMBL" id="MEJ6011528.1"/>
    </source>
</evidence>
<proteinExistence type="predicted"/>
<dbReference type="RefSeq" id="WP_339968870.1">
    <property type="nucleotide sequence ID" value="NZ_JBBHJY010000009.1"/>
</dbReference>
<reference evidence="1 2" key="1">
    <citation type="submission" date="2024-03" db="EMBL/GenBank/DDBJ databases">
        <authorList>
            <person name="Jo J.-H."/>
        </authorList>
    </citation>
    <scope>NUCLEOTIDE SEQUENCE [LARGE SCALE GENOMIC DNA]</scope>
    <source>
        <strain evidence="1 2">AS3R-12</strain>
    </source>
</reference>
<evidence type="ECO:0008006" key="3">
    <source>
        <dbReference type="Google" id="ProtNLM"/>
    </source>
</evidence>
<keyword evidence="2" id="KW-1185">Reference proteome</keyword>
<sequence length="395" mass="43613">MPRESFLKPVRLKLAQRAAYRCAFPGCNRLTIGPGETADEVEDTGKAAHIYAASELGPRGQGTLTPAQLRAITNGIWMCGHHADLIDKNTGKRYPVAVLKSWKALHEYRTAYEHSGRATAFGFVRSMTIDASPLFAPVTVAFGKTTFLIGLNKSGKTALLDWLSVLDSPRRLSRWMKPRPLHFSLLFDAPGEHKLECDTGNETVRFDLDGHRVAFNHHRIAITTLTKRRDHQSQDDLTNIMNLLHLDEISVRSLAALIHSDTMYLRAARFESEADDDGEVREVLHCTLQSGEEMPFGILSGGEQGRVIMEFAIAHMASIASVAPAMLVVERQSLGIDSAGFALYLNYFSSGECQFQTVVTQFTITDDIKGLGWQVYQLTAPNPTTPGTIEAVLPS</sequence>
<organism evidence="1 2">
    <name type="scientific">Novosphingobium aquae</name>
    <dbReference type="NCBI Taxonomy" id="3133435"/>
    <lineage>
        <taxon>Bacteria</taxon>
        <taxon>Pseudomonadati</taxon>
        <taxon>Pseudomonadota</taxon>
        <taxon>Alphaproteobacteria</taxon>
        <taxon>Sphingomonadales</taxon>
        <taxon>Sphingomonadaceae</taxon>
        <taxon>Novosphingobium</taxon>
    </lineage>
</organism>
<dbReference type="InterPro" id="IPR027417">
    <property type="entry name" value="P-loop_NTPase"/>
</dbReference>